<evidence type="ECO:0000256" key="4">
    <source>
        <dbReference type="ARBA" id="ARBA00022989"/>
    </source>
</evidence>
<name>A0A9D4XZ69_PEA</name>
<feature type="transmembrane region" description="Helical" evidence="6">
    <location>
        <begin position="384"/>
        <end position="402"/>
    </location>
</feature>
<sequence length="469" mass="53319">MALVYPIACLIYTRLKRTWLFQGSLVAQAVRWIFKILFYSQLLLISVLVILVTRYDRTSDSSTTHHFHPDKWYPPLLASTLCAGILGFTWHCIISCYPKKALIAAFWLSPLLTLVMGFMFMSIGTPWSLIPGLGSFSFALFQSIYGCRVNRSNMIKYTAKMFQDLIRFLPAKTKCLAFLSITVGTLYCCFLVYGIGGARRDIGNRTIHAYIYILLIILSLGWTMQVMKNAMQVTISWVQYTGFTNHIGTNIRAAFRDTIKHLIGSVSLGSILVPVIELFRDFARLLNLYICKDDCSCAMELAAHLTTWGNIWGFVQVGAYRKGFVQASSDTWEMFMNRVGLLELIDLDITGTFCFLSGVAVGAICCLVCGIWSLIVYKDYTMELSIYAFIIGYFICRLAIAWPQASVSAYYVAYAQNPENFPCRFTIEERLNQLRIASQSPSTPEREAIQEEFRRIIRNQPDEDNRIGH</sequence>
<evidence type="ECO:0000256" key="2">
    <source>
        <dbReference type="ARBA" id="ARBA00007168"/>
    </source>
</evidence>
<feature type="transmembrane region" description="Helical" evidence="6">
    <location>
        <begin position="262"/>
        <end position="279"/>
    </location>
</feature>
<keyword evidence="4 6" id="KW-1133">Transmembrane helix</keyword>
<dbReference type="AlphaFoldDB" id="A0A9D4XZ69"/>
<feature type="transmembrane region" description="Helical" evidence="6">
    <location>
        <begin position="32"/>
        <end position="52"/>
    </location>
</feature>
<keyword evidence="5 6" id="KW-0472">Membrane</keyword>
<dbReference type="Proteomes" id="UP001058974">
    <property type="component" value="Chromosome 3"/>
</dbReference>
<evidence type="ECO:0000256" key="5">
    <source>
        <dbReference type="ARBA" id="ARBA00023136"/>
    </source>
</evidence>
<protein>
    <recommendedName>
        <fullName evidence="6">Choline transporter-like protein</fullName>
    </recommendedName>
</protein>
<evidence type="ECO:0000256" key="6">
    <source>
        <dbReference type="RuleBase" id="RU368066"/>
    </source>
</evidence>
<proteinExistence type="inferred from homology"/>
<feature type="transmembrane region" description="Helical" evidence="6">
    <location>
        <begin position="175"/>
        <end position="195"/>
    </location>
</feature>
<reference evidence="7 8" key="1">
    <citation type="journal article" date="2022" name="Nat. Genet.">
        <title>Improved pea reference genome and pan-genome highlight genomic features and evolutionary characteristics.</title>
        <authorList>
            <person name="Yang T."/>
            <person name="Liu R."/>
            <person name="Luo Y."/>
            <person name="Hu S."/>
            <person name="Wang D."/>
            <person name="Wang C."/>
            <person name="Pandey M.K."/>
            <person name="Ge S."/>
            <person name="Xu Q."/>
            <person name="Li N."/>
            <person name="Li G."/>
            <person name="Huang Y."/>
            <person name="Saxena R.K."/>
            <person name="Ji Y."/>
            <person name="Li M."/>
            <person name="Yan X."/>
            <person name="He Y."/>
            <person name="Liu Y."/>
            <person name="Wang X."/>
            <person name="Xiang C."/>
            <person name="Varshney R.K."/>
            <person name="Ding H."/>
            <person name="Gao S."/>
            <person name="Zong X."/>
        </authorList>
    </citation>
    <scope>NUCLEOTIDE SEQUENCE [LARGE SCALE GENOMIC DNA]</scope>
    <source>
        <strain evidence="7 8">cv. Zhongwan 6</strain>
    </source>
</reference>
<evidence type="ECO:0000256" key="3">
    <source>
        <dbReference type="ARBA" id="ARBA00022692"/>
    </source>
</evidence>
<feature type="transmembrane region" description="Helical" evidence="6">
    <location>
        <begin position="349"/>
        <end position="377"/>
    </location>
</feature>
<comment type="subcellular location">
    <subcellularLocation>
        <location evidence="6">Cell membrane</location>
        <topology evidence="6">Multi-pass membrane protein</topology>
    </subcellularLocation>
    <subcellularLocation>
        <location evidence="1">Membrane</location>
        <topology evidence="1">Multi-pass membrane protein</topology>
    </subcellularLocation>
</comment>
<feature type="transmembrane region" description="Helical" evidence="6">
    <location>
        <begin position="207"/>
        <end position="224"/>
    </location>
</feature>
<evidence type="ECO:0000313" key="7">
    <source>
        <dbReference type="EMBL" id="KAI5427650.1"/>
    </source>
</evidence>
<feature type="transmembrane region" description="Helical" evidence="6">
    <location>
        <begin position="72"/>
        <end position="94"/>
    </location>
</feature>
<dbReference type="Pfam" id="PF04515">
    <property type="entry name" value="Choline_transpo"/>
    <property type="match status" value="1"/>
</dbReference>
<organism evidence="7 8">
    <name type="scientific">Pisum sativum</name>
    <name type="common">Garden pea</name>
    <name type="synonym">Lathyrus oleraceus</name>
    <dbReference type="NCBI Taxonomy" id="3888"/>
    <lineage>
        <taxon>Eukaryota</taxon>
        <taxon>Viridiplantae</taxon>
        <taxon>Streptophyta</taxon>
        <taxon>Embryophyta</taxon>
        <taxon>Tracheophyta</taxon>
        <taxon>Spermatophyta</taxon>
        <taxon>Magnoliopsida</taxon>
        <taxon>eudicotyledons</taxon>
        <taxon>Gunneridae</taxon>
        <taxon>Pentapetalae</taxon>
        <taxon>rosids</taxon>
        <taxon>fabids</taxon>
        <taxon>Fabales</taxon>
        <taxon>Fabaceae</taxon>
        <taxon>Papilionoideae</taxon>
        <taxon>50 kb inversion clade</taxon>
        <taxon>NPAAA clade</taxon>
        <taxon>Hologalegina</taxon>
        <taxon>IRL clade</taxon>
        <taxon>Fabeae</taxon>
        <taxon>Lathyrus</taxon>
    </lineage>
</organism>
<dbReference type="PANTHER" id="PTHR12385">
    <property type="entry name" value="CHOLINE TRANSPORTER-LIKE (SLC FAMILY 44)"/>
    <property type="match status" value="1"/>
</dbReference>
<keyword evidence="3 6" id="KW-0812">Transmembrane</keyword>
<dbReference type="InterPro" id="IPR007603">
    <property type="entry name" value="Choline_transptr-like"/>
</dbReference>
<comment type="caution">
    <text evidence="7">The sequence shown here is derived from an EMBL/GenBank/DDBJ whole genome shotgun (WGS) entry which is preliminary data.</text>
</comment>
<dbReference type="Gramene" id="Psat03G0288800-T2">
    <property type="protein sequence ID" value="KAI5427650.1"/>
    <property type="gene ID" value="KIW84_032888"/>
</dbReference>
<evidence type="ECO:0000256" key="1">
    <source>
        <dbReference type="ARBA" id="ARBA00004141"/>
    </source>
</evidence>
<comment type="similarity">
    <text evidence="2 6">Belongs to the CTL (choline transporter-like) family.</text>
</comment>
<gene>
    <name evidence="7" type="ORF">KIW84_032888</name>
</gene>
<keyword evidence="8" id="KW-1185">Reference proteome</keyword>
<evidence type="ECO:0000313" key="8">
    <source>
        <dbReference type="Proteomes" id="UP001058974"/>
    </source>
</evidence>
<accession>A0A9D4XZ69</accession>
<dbReference type="PANTHER" id="PTHR12385:SF84">
    <property type="entry name" value="CHOLINE TRANSPORTER-LIKE PROTEIN"/>
    <property type="match status" value="1"/>
</dbReference>
<comment type="function">
    <text evidence="6">Choline transporter.</text>
</comment>
<dbReference type="EMBL" id="JAMSHJ010000003">
    <property type="protein sequence ID" value="KAI5427650.1"/>
    <property type="molecule type" value="Genomic_DNA"/>
</dbReference>
<dbReference type="GO" id="GO:0022857">
    <property type="term" value="F:transmembrane transporter activity"/>
    <property type="evidence" value="ECO:0007669"/>
    <property type="project" value="UniProtKB-UniRule"/>
</dbReference>
<dbReference type="GO" id="GO:0005886">
    <property type="term" value="C:plasma membrane"/>
    <property type="evidence" value="ECO:0007669"/>
    <property type="project" value="UniProtKB-SubCell"/>
</dbReference>
<feature type="transmembrane region" description="Helical" evidence="6">
    <location>
        <begin position="101"/>
        <end position="123"/>
    </location>
</feature>
<feature type="transmembrane region" description="Helical" evidence="6">
    <location>
        <begin position="129"/>
        <end position="147"/>
    </location>
</feature>